<evidence type="ECO:0000256" key="1">
    <source>
        <dbReference type="ARBA" id="ARBA00023125"/>
    </source>
</evidence>
<protein>
    <recommendedName>
        <fullName evidence="5">Tyr recombinase domain-containing protein</fullName>
    </recommendedName>
</protein>
<evidence type="ECO:0000256" key="2">
    <source>
        <dbReference type="ARBA" id="ARBA00023172"/>
    </source>
</evidence>
<keyword evidence="2" id="KW-0233">DNA recombination</keyword>
<sequence length="171" mass="19073">MAQQPDDQLGELAKPLEVFGAALIYTIRPQGMRTYLDLHGQTAKVRANRECALLSHIFNQARAWGYTDAPNPCAGIKGHKETGRDRYVEDDEFRAVWEKGHYTLQDAMDLALLTGQRPADVLKLTRADIRDGALHLKQNKTGQKLAIEITGELAQVIERTPAGRRRSRAPG</sequence>
<organism evidence="3 4">
    <name type="scientific">Zoogloea ramigera</name>
    <dbReference type="NCBI Taxonomy" id="350"/>
    <lineage>
        <taxon>Bacteria</taxon>
        <taxon>Pseudomonadati</taxon>
        <taxon>Pseudomonadota</taxon>
        <taxon>Betaproteobacteria</taxon>
        <taxon>Rhodocyclales</taxon>
        <taxon>Zoogloeaceae</taxon>
        <taxon>Zoogloea</taxon>
    </lineage>
</organism>
<keyword evidence="4" id="KW-1185">Reference proteome</keyword>
<comment type="caution">
    <text evidence="3">The sequence shown here is derived from an EMBL/GenBank/DDBJ whole genome shotgun (WGS) entry which is preliminary data.</text>
</comment>
<gene>
    <name evidence="3" type="ORF">ZRA01_12450</name>
</gene>
<dbReference type="InterPro" id="IPR010998">
    <property type="entry name" value="Integrase_recombinase_N"/>
</dbReference>
<proteinExistence type="predicted"/>
<dbReference type="GO" id="GO:0003677">
    <property type="term" value="F:DNA binding"/>
    <property type="evidence" value="ECO:0007669"/>
    <property type="project" value="UniProtKB-KW"/>
</dbReference>
<dbReference type="AlphaFoldDB" id="A0A4Y4CSW8"/>
<evidence type="ECO:0000313" key="3">
    <source>
        <dbReference type="EMBL" id="GEC95172.1"/>
    </source>
</evidence>
<dbReference type="GO" id="GO:0015074">
    <property type="term" value="P:DNA integration"/>
    <property type="evidence" value="ECO:0007669"/>
    <property type="project" value="InterPro"/>
</dbReference>
<dbReference type="GO" id="GO:0006310">
    <property type="term" value="P:DNA recombination"/>
    <property type="evidence" value="ECO:0007669"/>
    <property type="project" value="UniProtKB-KW"/>
</dbReference>
<dbReference type="InterPro" id="IPR013762">
    <property type="entry name" value="Integrase-like_cat_sf"/>
</dbReference>
<name>A0A4Y4CSW8_ZOORA</name>
<reference evidence="3 4" key="1">
    <citation type="submission" date="2019-06" db="EMBL/GenBank/DDBJ databases">
        <title>Whole genome shotgun sequence of Zoogloea ramigera NBRC 15342.</title>
        <authorList>
            <person name="Hosoyama A."/>
            <person name="Uohara A."/>
            <person name="Ohji S."/>
            <person name="Ichikawa N."/>
        </authorList>
    </citation>
    <scope>NUCLEOTIDE SEQUENCE [LARGE SCALE GENOMIC DNA]</scope>
    <source>
        <strain evidence="3 4">NBRC 15342</strain>
    </source>
</reference>
<dbReference type="SUPFAM" id="SSF56349">
    <property type="entry name" value="DNA breaking-rejoining enzymes"/>
    <property type="match status" value="1"/>
</dbReference>
<dbReference type="EMBL" id="BJNV01000014">
    <property type="protein sequence ID" value="GEC95172.1"/>
    <property type="molecule type" value="Genomic_DNA"/>
</dbReference>
<dbReference type="InterPro" id="IPR011010">
    <property type="entry name" value="DNA_brk_join_enz"/>
</dbReference>
<evidence type="ECO:0008006" key="5">
    <source>
        <dbReference type="Google" id="ProtNLM"/>
    </source>
</evidence>
<dbReference type="Gene3D" id="1.10.150.130">
    <property type="match status" value="1"/>
</dbReference>
<dbReference type="Gene3D" id="1.10.443.10">
    <property type="entry name" value="Intergrase catalytic core"/>
    <property type="match status" value="1"/>
</dbReference>
<accession>A0A4Y4CSW8</accession>
<evidence type="ECO:0000313" key="4">
    <source>
        <dbReference type="Proteomes" id="UP000318422"/>
    </source>
</evidence>
<dbReference type="Proteomes" id="UP000318422">
    <property type="component" value="Unassembled WGS sequence"/>
</dbReference>
<keyword evidence="1" id="KW-0238">DNA-binding</keyword>
<dbReference type="RefSeq" id="WP_246093297.1">
    <property type="nucleotide sequence ID" value="NZ_BJNV01000014.1"/>
</dbReference>